<dbReference type="AlphaFoldDB" id="A0AAV1A5Y5"/>
<evidence type="ECO:0000313" key="2">
    <source>
        <dbReference type="Proteomes" id="UP001157006"/>
    </source>
</evidence>
<protein>
    <submittedName>
        <fullName evidence="1">Uncharacterized protein</fullName>
    </submittedName>
</protein>
<reference evidence="1 2" key="1">
    <citation type="submission" date="2023-01" db="EMBL/GenBank/DDBJ databases">
        <authorList>
            <person name="Kreplak J."/>
        </authorList>
    </citation>
    <scope>NUCLEOTIDE SEQUENCE [LARGE SCALE GENOMIC DNA]</scope>
</reference>
<organism evidence="1 2">
    <name type="scientific">Vicia faba</name>
    <name type="common">Broad bean</name>
    <name type="synonym">Faba vulgaris</name>
    <dbReference type="NCBI Taxonomy" id="3906"/>
    <lineage>
        <taxon>Eukaryota</taxon>
        <taxon>Viridiplantae</taxon>
        <taxon>Streptophyta</taxon>
        <taxon>Embryophyta</taxon>
        <taxon>Tracheophyta</taxon>
        <taxon>Spermatophyta</taxon>
        <taxon>Magnoliopsida</taxon>
        <taxon>eudicotyledons</taxon>
        <taxon>Gunneridae</taxon>
        <taxon>Pentapetalae</taxon>
        <taxon>rosids</taxon>
        <taxon>fabids</taxon>
        <taxon>Fabales</taxon>
        <taxon>Fabaceae</taxon>
        <taxon>Papilionoideae</taxon>
        <taxon>50 kb inversion clade</taxon>
        <taxon>NPAAA clade</taxon>
        <taxon>Hologalegina</taxon>
        <taxon>IRL clade</taxon>
        <taxon>Fabeae</taxon>
        <taxon>Vicia</taxon>
    </lineage>
</organism>
<gene>
    <name evidence="1" type="ORF">VFH_III209920</name>
</gene>
<evidence type="ECO:0000313" key="1">
    <source>
        <dbReference type="EMBL" id="CAI8606020.1"/>
    </source>
</evidence>
<name>A0AAV1A5Y5_VICFA</name>
<accession>A0AAV1A5Y5</accession>
<proteinExistence type="predicted"/>
<dbReference type="EMBL" id="OX451738">
    <property type="protein sequence ID" value="CAI8606020.1"/>
    <property type="molecule type" value="Genomic_DNA"/>
</dbReference>
<dbReference type="Proteomes" id="UP001157006">
    <property type="component" value="Chromosome 3"/>
</dbReference>
<keyword evidence="2" id="KW-1185">Reference proteome</keyword>
<sequence>MNVLHKSQYILIILDENSPICIHTSSLFQPLLNQSTSPLGFATSFDFHNAGTFVGTASSKSTSIWDYDWYHKYMKKEPQLLQLPNNSFPVLESDKTSQMNNSQQTHNVVEPFIVGSASSLTEKNTNIWCDDNSFIDFPVEETDPKTLENIANMSRCIEEEDLINVWRSFQEEDVTNVMQQPSCC</sequence>